<dbReference type="RefSeq" id="WP_044428373.1">
    <property type="nucleotide sequence ID" value="NZ_BJYZ01000009.1"/>
</dbReference>
<dbReference type="Proteomes" id="UP000321523">
    <property type="component" value="Unassembled WGS sequence"/>
</dbReference>
<accession>A0A512DPW2</accession>
<reference evidence="3 4" key="1">
    <citation type="submission" date="2019-07" db="EMBL/GenBank/DDBJ databases">
        <title>Whole genome shotgun sequence of Skermanella aerolata NBRC 106429.</title>
        <authorList>
            <person name="Hosoyama A."/>
            <person name="Uohara A."/>
            <person name="Ohji S."/>
            <person name="Ichikawa N."/>
        </authorList>
    </citation>
    <scope>NUCLEOTIDE SEQUENCE [LARGE SCALE GENOMIC DNA]</scope>
    <source>
        <strain evidence="3 4">NBRC 106429</strain>
    </source>
</reference>
<name>A0A512DPW2_9PROT</name>
<dbReference type="PANTHER" id="PTHR35562:SF2">
    <property type="entry name" value="DNA ENDONUCLEASE SMRA-RELATED"/>
    <property type="match status" value="1"/>
</dbReference>
<dbReference type="InterPro" id="IPR036063">
    <property type="entry name" value="Smr_dom_sf"/>
</dbReference>
<feature type="region of interest" description="Disordered" evidence="1">
    <location>
        <begin position="59"/>
        <end position="89"/>
    </location>
</feature>
<gene>
    <name evidence="3" type="ORF">SAE02_23280</name>
</gene>
<evidence type="ECO:0000256" key="1">
    <source>
        <dbReference type="SAM" id="MobiDB-lite"/>
    </source>
</evidence>
<dbReference type="Pfam" id="PF01713">
    <property type="entry name" value="Smr"/>
    <property type="match status" value="1"/>
</dbReference>
<dbReference type="SUPFAM" id="SSF160443">
    <property type="entry name" value="SMR domain-like"/>
    <property type="match status" value="1"/>
</dbReference>
<sequence length="195" mass="21745">MIRIPPRRRRSVTKEEHSLWRTVMRDTEPLPGRELDEEPQPSSLLTVDPVSVPVPGIVASPQPTVPVQPRTMPLPQLDPSRSAGIDRRTDDRLRRGRVGIDGRIDLHGMTQSQAHAALNSFVLRGWHEQRRCLLVITGKGSTGRGSGGQGMGVLRQVVPRWLNESPLRPLVLAIHRAQPKDGGEGALYVLLKRRR</sequence>
<dbReference type="EMBL" id="BJYZ01000009">
    <property type="protein sequence ID" value="GEO38180.1"/>
    <property type="molecule type" value="Genomic_DNA"/>
</dbReference>
<dbReference type="InterPro" id="IPR002625">
    <property type="entry name" value="Smr_dom"/>
</dbReference>
<organism evidence="3 4">
    <name type="scientific">Skermanella aerolata</name>
    <dbReference type="NCBI Taxonomy" id="393310"/>
    <lineage>
        <taxon>Bacteria</taxon>
        <taxon>Pseudomonadati</taxon>
        <taxon>Pseudomonadota</taxon>
        <taxon>Alphaproteobacteria</taxon>
        <taxon>Rhodospirillales</taxon>
        <taxon>Azospirillaceae</taxon>
        <taxon>Skermanella</taxon>
    </lineage>
</organism>
<evidence type="ECO:0000313" key="3">
    <source>
        <dbReference type="EMBL" id="GEO38180.1"/>
    </source>
</evidence>
<dbReference type="SMART" id="SM00463">
    <property type="entry name" value="SMR"/>
    <property type="match status" value="1"/>
</dbReference>
<proteinExistence type="predicted"/>
<comment type="caution">
    <text evidence="3">The sequence shown here is derived from an EMBL/GenBank/DDBJ whole genome shotgun (WGS) entry which is preliminary data.</text>
</comment>
<feature type="compositionally biased region" description="Basic and acidic residues" evidence="1">
    <location>
        <begin position="12"/>
        <end position="34"/>
    </location>
</feature>
<protein>
    <submittedName>
        <fullName evidence="3">Smr protein/Muts2-like</fullName>
    </submittedName>
</protein>
<evidence type="ECO:0000313" key="4">
    <source>
        <dbReference type="Proteomes" id="UP000321523"/>
    </source>
</evidence>
<keyword evidence="4" id="KW-1185">Reference proteome</keyword>
<dbReference type="AlphaFoldDB" id="A0A512DPW2"/>
<feature type="domain" description="Smr" evidence="2">
    <location>
        <begin position="104"/>
        <end position="192"/>
    </location>
</feature>
<feature type="region of interest" description="Disordered" evidence="1">
    <location>
        <begin position="1"/>
        <end position="45"/>
    </location>
</feature>
<dbReference type="PANTHER" id="PTHR35562">
    <property type="entry name" value="DNA ENDONUCLEASE SMRA-RELATED"/>
    <property type="match status" value="1"/>
</dbReference>
<dbReference type="OrthoDB" id="7165597at2"/>
<feature type="compositionally biased region" description="Basic residues" evidence="1">
    <location>
        <begin position="1"/>
        <end position="11"/>
    </location>
</feature>
<evidence type="ECO:0000259" key="2">
    <source>
        <dbReference type="PROSITE" id="PS50828"/>
    </source>
</evidence>
<dbReference type="Gene3D" id="3.30.1370.110">
    <property type="match status" value="1"/>
</dbReference>
<dbReference type="PROSITE" id="PS50828">
    <property type="entry name" value="SMR"/>
    <property type="match status" value="1"/>
</dbReference>